<dbReference type="Proteomes" id="UP000250462">
    <property type="component" value="Unassembled WGS sequence"/>
</dbReference>
<dbReference type="PANTHER" id="PTHR46796:SF12">
    <property type="entry name" value="HTH-TYPE DNA-BINDING TRANSCRIPTIONAL ACTIVATOR EUTR"/>
    <property type="match status" value="1"/>
</dbReference>
<dbReference type="InterPro" id="IPR018060">
    <property type="entry name" value="HTH_AraC"/>
</dbReference>
<evidence type="ECO:0000313" key="5">
    <source>
        <dbReference type="EMBL" id="RAW10724.1"/>
    </source>
</evidence>
<dbReference type="InterPro" id="IPR009057">
    <property type="entry name" value="Homeodomain-like_sf"/>
</dbReference>
<gene>
    <name evidence="5" type="ORF">DPM12_18520</name>
</gene>
<dbReference type="SUPFAM" id="SSF46689">
    <property type="entry name" value="Homeodomain-like"/>
    <property type="match status" value="2"/>
</dbReference>
<keyword evidence="3" id="KW-0804">Transcription</keyword>
<dbReference type="Pfam" id="PF14525">
    <property type="entry name" value="AraC_binding_2"/>
    <property type="match status" value="1"/>
</dbReference>
<comment type="caution">
    <text evidence="5">The sequence shown here is derived from an EMBL/GenBank/DDBJ whole genome shotgun (WGS) entry which is preliminary data.</text>
</comment>
<keyword evidence="1" id="KW-0805">Transcription regulation</keyword>
<evidence type="ECO:0000256" key="1">
    <source>
        <dbReference type="ARBA" id="ARBA00023015"/>
    </source>
</evidence>
<dbReference type="OrthoDB" id="5464689at2"/>
<sequence>MSTLPLERYELFRADDLDHAREGVASVFCDHRLDFFGGATQLATRMHSRRLGLISVNYLRYGGDVSIDPGPLGSFYVVQVPLSGRSLVRYLDRKIFSTARLATVISPTEHLQQMWTRDCAQLILRIERTALHSRLRDMLGRPLWEPLVFEPEFDVSKGAGALWARKFRHLISGLDQEEYSLQSAADTIEHSLTTGLLMAQPHNYTEVLNETPSTTVSSRPVNVARELIEAHPEYRHSVTSLARAANVSERTLHAAFVEHLDMSPKAYLTDVRLKRAWEELRAAHPDTSTVAQIARGAGFGHIGRFSIVYRERFGEMPSDTLRR</sequence>
<dbReference type="Pfam" id="PF12833">
    <property type="entry name" value="HTH_18"/>
    <property type="match status" value="1"/>
</dbReference>
<dbReference type="GO" id="GO:0043565">
    <property type="term" value="F:sequence-specific DNA binding"/>
    <property type="evidence" value="ECO:0007669"/>
    <property type="project" value="InterPro"/>
</dbReference>
<dbReference type="Gene3D" id="1.10.10.60">
    <property type="entry name" value="Homeodomain-like"/>
    <property type="match status" value="1"/>
</dbReference>
<organism evidence="5 6">
    <name type="scientific">Phytoactinopolyspora halophila</name>
    <dbReference type="NCBI Taxonomy" id="1981511"/>
    <lineage>
        <taxon>Bacteria</taxon>
        <taxon>Bacillati</taxon>
        <taxon>Actinomycetota</taxon>
        <taxon>Actinomycetes</taxon>
        <taxon>Jiangellales</taxon>
        <taxon>Jiangellaceae</taxon>
        <taxon>Phytoactinopolyspora</taxon>
    </lineage>
</organism>
<evidence type="ECO:0000259" key="4">
    <source>
        <dbReference type="PROSITE" id="PS01124"/>
    </source>
</evidence>
<evidence type="ECO:0000313" key="6">
    <source>
        <dbReference type="Proteomes" id="UP000250462"/>
    </source>
</evidence>
<name>A0A329QEL9_9ACTN</name>
<keyword evidence="6" id="KW-1185">Reference proteome</keyword>
<dbReference type="GO" id="GO:0003700">
    <property type="term" value="F:DNA-binding transcription factor activity"/>
    <property type="evidence" value="ECO:0007669"/>
    <property type="project" value="InterPro"/>
</dbReference>
<proteinExistence type="predicted"/>
<feature type="domain" description="HTH araC/xylS-type" evidence="4">
    <location>
        <begin position="222"/>
        <end position="323"/>
    </location>
</feature>
<dbReference type="InterPro" id="IPR050204">
    <property type="entry name" value="AraC_XylS_family_regulators"/>
</dbReference>
<evidence type="ECO:0000256" key="3">
    <source>
        <dbReference type="ARBA" id="ARBA00023163"/>
    </source>
</evidence>
<accession>A0A329QEL9</accession>
<dbReference type="SMART" id="SM00342">
    <property type="entry name" value="HTH_ARAC"/>
    <property type="match status" value="1"/>
</dbReference>
<dbReference type="RefSeq" id="WP_112259845.1">
    <property type="nucleotide sequence ID" value="NZ_QMIG01000025.1"/>
</dbReference>
<dbReference type="EMBL" id="QMIG01000025">
    <property type="protein sequence ID" value="RAW10724.1"/>
    <property type="molecule type" value="Genomic_DNA"/>
</dbReference>
<dbReference type="AlphaFoldDB" id="A0A329QEL9"/>
<dbReference type="PROSITE" id="PS01124">
    <property type="entry name" value="HTH_ARAC_FAMILY_2"/>
    <property type="match status" value="1"/>
</dbReference>
<protein>
    <submittedName>
        <fullName evidence="5">AraC family transcriptional regulator</fullName>
    </submittedName>
</protein>
<keyword evidence="2" id="KW-0238">DNA-binding</keyword>
<dbReference type="InterPro" id="IPR035418">
    <property type="entry name" value="AraC-bd_2"/>
</dbReference>
<evidence type="ECO:0000256" key="2">
    <source>
        <dbReference type="ARBA" id="ARBA00023125"/>
    </source>
</evidence>
<reference evidence="5 6" key="1">
    <citation type="submission" date="2018-06" db="EMBL/GenBank/DDBJ databases">
        <title>Phytoactinopolyspora halophila sp. nov., a novel halophilic actinomycete isolated from a saline soil in China.</title>
        <authorList>
            <person name="Tang S.-K."/>
        </authorList>
    </citation>
    <scope>NUCLEOTIDE SEQUENCE [LARGE SCALE GENOMIC DNA]</scope>
    <source>
        <strain evidence="5 6">YIM 96934</strain>
    </source>
</reference>
<dbReference type="PANTHER" id="PTHR46796">
    <property type="entry name" value="HTH-TYPE TRANSCRIPTIONAL ACTIVATOR RHAS-RELATED"/>
    <property type="match status" value="1"/>
</dbReference>